<keyword evidence="3" id="KW-1185">Reference proteome</keyword>
<protein>
    <submittedName>
        <fullName evidence="2">Uncharacterized protein</fullName>
    </submittedName>
</protein>
<feature type="compositionally biased region" description="Basic and acidic residues" evidence="1">
    <location>
        <begin position="1"/>
        <end position="16"/>
    </location>
</feature>
<feature type="region of interest" description="Disordered" evidence="1">
    <location>
        <begin position="206"/>
        <end position="233"/>
    </location>
</feature>
<evidence type="ECO:0000313" key="3">
    <source>
        <dbReference type="Proteomes" id="UP001218218"/>
    </source>
</evidence>
<proteinExistence type="predicted"/>
<evidence type="ECO:0000256" key="1">
    <source>
        <dbReference type="SAM" id="MobiDB-lite"/>
    </source>
</evidence>
<feature type="compositionally biased region" description="Basic residues" evidence="1">
    <location>
        <begin position="206"/>
        <end position="220"/>
    </location>
</feature>
<evidence type="ECO:0000313" key="2">
    <source>
        <dbReference type="EMBL" id="KAJ7359640.1"/>
    </source>
</evidence>
<gene>
    <name evidence="2" type="ORF">DFH08DRAFT_846625</name>
</gene>
<organism evidence="2 3">
    <name type="scientific">Mycena albidolilacea</name>
    <dbReference type="NCBI Taxonomy" id="1033008"/>
    <lineage>
        <taxon>Eukaryota</taxon>
        <taxon>Fungi</taxon>
        <taxon>Dikarya</taxon>
        <taxon>Basidiomycota</taxon>
        <taxon>Agaricomycotina</taxon>
        <taxon>Agaricomycetes</taxon>
        <taxon>Agaricomycetidae</taxon>
        <taxon>Agaricales</taxon>
        <taxon>Marasmiineae</taxon>
        <taxon>Mycenaceae</taxon>
        <taxon>Mycena</taxon>
    </lineage>
</organism>
<feature type="region of interest" description="Disordered" evidence="1">
    <location>
        <begin position="1"/>
        <end position="21"/>
    </location>
</feature>
<feature type="region of interest" description="Disordered" evidence="1">
    <location>
        <begin position="55"/>
        <end position="97"/>
    </location>
</feature>
<feature type="compositionally biased region" description="Pro residues" evidence="1">
    <location>
        <begin position="59"/>
        <end position="69"/>
    </location>
</feature>
<comment type="caution">
    <text evidence="2">The sequence shown here is derived from an EMBL/GenBank/DDBJ whole genome shotgun (WGS) entry which is preliminary data.</text>
</comment>
<dbReference type="EMBL" id="JARIHO010000006">
    <property type="protein sequence ID" value="KAJ7359640.1"/>
    <property type="molecule type" value="Genomic_DNA"/>
</dbReference>
<accession>A0AAD7F1H6</accession>
<name>A0AAD7F1H6_9AGAR</name>
<dbReference type="Proteomes" id="UP001218218">
    <property type="component" value="Unassembled WGS sequence"/>
</dbReference>
<dbReference type="AlphaFoldDB" id="A0AAD7F1H6"/>
<feature type="compositionally biased region" description="Low complexity" evidence="1">
    <location>
        <begin position="78"/>
        <end position="93"/>
    </location>
</feature>
<sequence>MADSDAKGKGKARADDPQNPQLIRITNHGKITTWVAFALDFLDKHAFVPIVLHTLPATANPPDPTPTPAPGDGTGRVNSNPNANPKPNANPPSLAHTASTVPRLISVVEIIKREYLKKLELEHSSTLVGLHQYNEIGTLEEELRAPAPPHDTADADAARSQAIVAALQGTTHVKTKQTPFMRITLSRVELPGLAAATYQPPVARKVSKSAKARAKRREKKKGAELEGTVDMIE</sequence>
<reference evidence="2" key="1">
    <citation type="submission" date="2023-03" db="EMBL/GenBank/DDBJ databases">
        <title>Massive genome expansion in bonnet fungi (Mycena s.s.) driven by repeated elements and novel gene families across ecological guilds.</title>
        <authorList>
            <consortium name="Lawrence Berkeley National Laboratory"/>
            <person name="Harder C.B."/>
            <person name="Miyauchi S."/>
            <person name="Viragh M."/>
            <person name="Kuo A."/>
            <person name="Thoen E."/>
            <person name="Andreopoulos B."/>
            <person name="Lu D."/>
            <person name="Skrede I."/>
            <person name="Drula E."/>
            <person name="Henrissat B."/>
            <person name="Morin E."/>
            <person name="Kohler A."/>
            <person name="Barry K."/>
            <person name="LaButti K."/>
            <person name="Morin E."/>
            <person name="Salamov A."/>
            <person name="Lipzen A."/>
            <person name="Mereny Z."/>
            <person name="Hegedus B."/>
            <person name="Baldrian P."/>
            <person name="Stursova M."/>
            <person name="Weitz H."/>
            <person name="Taylor A."/>
            <person name="Grigoriev I.V."/>
            <person name="Nagy L.G."/>
            <person name="Martin F."/>
            <person name="Kauserud H."/>
        </authorList>
    </citation>
    <scope>NUCLEOTIDE SEQUENCE</scope>
    <source>
        <strain evidence="2">CBHHK002</strain>
    </source>
</reference>